<accession>A0ABW4LS45</accession>
<name>A0ABW4LS45_9BACI</name>
<organism evidence="2 3">
    <name type="scientific">Bacillus salitolerans</name>
    <dbReference type="NCBI Taxonomy" id="1437434"/>
    <lineage>
        <taxon>Bacteria</taxon>
        <taxon>Bacillati</taxon>
        <taxon>Bacillota</taxon>
        <taxon>Bacilli</taxon>
        <taxon>Bacillales</taxon>
        <taxon>Bacillaceae</taxon>
        <taxon>Bacillus</taxon>
    </lineage>
</organism>
<dbReference type="InterPro" id="IPR053710">
    <property type="entry name" value="Arylamine_NAT_domain_sf"/>
</dbReference>
<comment type="similarity">
    <text evidence="1">Belongs to the arylamine N-acetyltransferase family.</text>
</comment>
<gene>
    <name evidence="2" type="ORF">ACFSCX_15640</name>
</gene>
<dbReference type="InterPro" id="IPR038765">
    <property type="entry name" value="Papain-like_cys_pep_sf"/>
</dbReference>
<evidence type="ECO:0000313" key="3">
    <source>
        <dbReference type="Proteomes" id="UP001597214"/>
    </source>
</evidence>
<dbReference type="Proteomes" id="UP001597214">
    <property type="component" value="Unassembled WGS sequence"/>
</dbReference>
<evidence type="ECO:0000256" key="1">
    <source>
        <dbReference type="ARBA" id="ARBA00006547"/>
    </source>
</evidence>
<dbReference type="SUPFAM" id="SSF54001">
    <property type="entry name" value="Cysteine proteinases"/>
    <property type="match status" value="1"/>
</dbReference>
<dbReference type="RefSeq" id="WP_377929188.1">
    <property type="nucleotide sequence ID" value="NZ_JBHUEM010000028.1"/>
</dbReference>
<reference evidence="3" key="1">
    <citation type="journal article" date="2019" name="Int. J. Syst. Evol. Microbiol.">
        <title>The Global Catalogue of Microorganisms (GCM) 10K type strain sequencing project: providing services to taxonomists for standard genome sequencing and annotation.</title>
        <authorList>
            <consortium name="The Broad Institute Genomics Platform"/>
            <consortium name="The Broad Institute Genome Sequencing Center for Infectious Disease"/>
            <person name="Wu L."/>
            <person name="Ma J."/>
        </authorList>
    </citation>
    <scope>NUCLEOTIDE SEQUENCE [LARGE SCALE GENOMIC DNA]</scope>
    <source>
        <strain evidence="3">CCUG 49339</strain>
    </source>
</reference>
<comment type="caution">
    <text evidence="2">The sequence shown here is derived from an EMBL/GenBank/DDBJ whole genome shotgun (WGS) entry which is preliminary data.</text>
</comment>
<dbReference type="InterPro" id="IPR001447">
    <property type="entry name" value="Arylamine_N-AcTrfase"/>
</dbReference>
<dbReference type="EMBL" id="JBHUEM010000028">
    <property type="protein sequence ID" value="MFD1737969.1"/>
    <property type="molecule type" value="Genomic_DNA"/>
</dbReference>
<sequence length="273" mass="31671">MDWKRKYLSFLEVEEKAPTYGYLVELIQAHMQKVSFDLCSKIHYFLHQEENGWLTPPIEVFVQNLYEKGFGGNCFILNPSFKQLVEALGYSVHLVRIPAGHVAMCVTIENKQYYVDVGYSVPIFEPVKLGKNSSYHACGEDVYITKESENSYIIDRHRNGASFVKKTIDLTPIEMDDLASDIADSYKDVNDNRFMRRVTATVFKEGIAYSVANNILYVASNKESKEYVFERREDWMKMMKETYSIKEKYINDALAFLEDRGVHLFKQSCKNFG</sequence>
<proteinExistence type="inferred from homology"/>
<dbReference type="PANTHER" id="PTHR11786:SF0">
    <property type="entry name" value="ARYLAMINE N-ACETYLTRANSFERASE 4-RELATED"/>
    <property type="match status" value="1"/>
</dbReference>
<keyword evidence="3" id="KW-1185">Reference proteome</keyword>
<dbReference type="Pfam" id="PF00797">
    <property type="entry name" value="Acetyltransf_2"/>
    <property type="match status" value="1"/>
</dbReference>
<dbReference type="Gene3D" id="3.30.2140.20">
    <property type="match status" value="1"/>
</dbReference>
<evidence type="ECO:0000313" key="2">
    <source>
        <dbReference type="EMBL" id="MFD1737969.1"/>
    </source>
</evidence>
<protein>
    <submittedName>
        <fullName evidence="2">Arylamine N-acetyltransferase</fullName>
    </submittedName>
</protein>
<dbReference type="PANTHER" id="PTHR11786">
    <property type="entry name" value="N-HYDROXYARYLAMINE O-ACETYLTRANSFERASE"/>
    <property type="match status" value="1"/>
</dbReference>